<evidence type="ECO:0000313" key="4">
    <source>
        <dbReference type="Proteomes" id="UP001138661"/>
    </source>
</evidence>
<feature type="region of interest" description="Disordered" evidence="1">
    <location>
        <begin position="181"/>
        <end position="203"/>
    </location>
</feature>
<dbReference type="EMBL" id="JAHXDN010000005">
    <property type="protein sequence ID" value="MBW4709685.1"/>
    <property type="molecule type" value="Genomic_DNA"/>
</dbReference>
<dbReference type="InterPro" id="IPR048136">
    <property type="entry name" value="STM3941-like"/>
</dbReference>
<keyword evidence="2" id="KW-0812">Transmembrane</keyword>
<protein>
    <recommendedName>
        <fullName evidence="5">PH domain-containing protein</fullName>
    </recommendedName>
</protein>
<organism evidence="3 4">
    <name type="scientific">Roseobacter insulae</name>
    <dbReference type="NCBI Taxonomy" id="2859783"/>
    <lineage>
        <taxon>Bacteria</taxon>
        <taxon>Pseudomonadati</taxon>
        <taxon>Pseudomonadota</taxon>
        <taxon>Alphaproteobacteria</taxon>
        <taxon>Rhodobacterales</taxon>
        <taxon>Roseobacteraceae</taxon>
        <taxon>Roseobacter</taxon>
    </lineage>
</organism>
<accession>A0A9X1FX33</accession>
<evidence type="ECO:0000256" key="1">
    <source>
        <dbReference type="SAM" id="MobiDB-lite"/>
    </source>
</evidence>
<dbReference type="Proteomes" id="UP001138661">
    <property type="component" value="Unassembled WGS sequence"/>
</dbReference>
<feature type="transmembrane region" description="Helical" evidence="2">
    <location>
        <begin position="15"/>
        <end position="32"/>
    </location>
</feature>
<keyword evidence="2" id="KW-0472">Membrane</keyword>
<evidence type="ECO:0000256" key="2">
    <source>
        <dbReference type="SAM" id="Phobius"/>
    </source>
</evidence>
<keyword evidence="2" id="KW-1133">Transmembrane helix</keyword>
<comment type="caution">
    <text evidence="3">The sequence shown here is derived from an EMBL/GenBank/DDBJ whole genome shotgun (WGS) entry which is preliminary data.</text>
</comment>
<proteinExistence type="predicted"/>
<dbReference type="AlphaFoldDB" id="A0A9X1FX33"/>
<sequence>MTNTSKTIEIRKSRAAYLGLALICVVLIGLAHSVANGGMLDDPRGGAWTIPYGWFGVVFFGSCLLTVLNDLLFRPATILSLSPSGLRDLRFSRDELPWASVTGVREYKLLGSRCVIINIDPADLTGMKLSWRFRFWHKPNALIGVDGVWVTAVGLKTNFNDLFYDILAYARALSPHMQIPGAESEYPPSSSAPKADLPDREIS</sequence>
<feature type="compositionally biased region" description="Low complexity" evidence="1">
    <location>
        <begin position="181"/>
        <end position="193"/>
    </location>
</feature>
<feature type="transmembrane region" description="Helical" evidence="2">
    <location>
        <begin position="52"/>
        <end position="73"/>
    </location>
</feature>
<dbReference type="RefSeq" id="WP_219505491.1">
    <property type="nucleotide sequence ID" value="NZ_JAHXDN010000005.1"/>
</dbReference>
<evidence type="ECO:0008006" key="5">
    <source>
        <dbReference type="Google" id="ProtNLM"/>
    </source>
</evidence>
<name>A0A9X1FX33_9RHOB</name>
<reference evidence="3" key="1">
    <citation type="submission" date="2021-07" db="EMBL/GenBank/DDBJ databases">
        <title>Roseobacter insulae sp. nov., isolated from a tidal flat.</title>
        <authorList>
            <person name="Park S."/>
            <person name="Yoon J.-H."/>
        </authorList>
    </citation>
    <scope>NUCLEOTIDE SEQUENCE</scope>
    <source>
        <strain evidence="3">YSTF-M11</strain>
    </source>
</reference>
<keyword evidence="4" id="KW-1185">Reference proteome</keyword>
<dbReference type="NCBIfam" id="NF041635">
    <property type="entry name" value="STM3941_fam"/>
    <property type="match status" value="1"/>
</dbReference>
<evidence type="ECO:0000313" key="3">
    <source>
        <dbReference type="EMBL" id="MBW4709685.1"/>
    </source>
</evidence>
<gene>
    <name evidence="3" type="ORF">KX928_18005</name>
</gene>